<evidence type="ECO:0000313" key="1">
    <source>
        <dbReference type="EMBL" id="KAF8777581.1"/>
    </source>
</evidence>
<dbReference type="AlphaFoldDB" id="A0A8T0EQD4"/>
<reference evidence="1" key="1">
    <citation type="journal article" date="2020" name="bioRxiv">
        <title>Chromosome-level reference genome of the European wasp spider Argiope bruennichi: a resource for studies on range expansion and evolutionary adaptation.</title>
        <authorList>
            <person name="Sheffer M.M."/>
            <person name="Hoppe A."/>
            <person name="Krehenwinkel H."/>
            <person name="Uhl G."/>
            <person name="Kuss A.W."/>
            <person name="Jensen L."/>
            <person name="Jensen C."/>
            <person name="Gillespie R.G."/>
            <person name="Hoff K.J."/>
            <person name="Prost S."/>
        </authorList>
    </citation>
    <scope>NUCLEOTIDE SEQUENCE</scope>
</reference>
<evidence type="ECO:0000313" key="2">
    <source>
        <dbReference type="Proteomes" id="UP000807504"/>
    </source>
</evidence>
<keyword evidence="2" id="KW-1185">Reference proteome</keyword>
<organism evidence="1 2">
    <name type="scientific">Argiope bruennichi</name>
    <name type="common">Wasp spider</name>
    <name type="synonym">Aranea bruennichi</name>
    <dbReference type="NCBI Taxonomy" id="94029"/>
    <lineage>
        <taxon>Eukaryota</taxon>
        <taxon>Metazoa</taxon>
        <taxon>Ecdysozoa</taxon>
        <taxon>Arthropoda</taxon>
        <taxon>Chelicerata</taxon>
        <taxon>Arachnida</taxon>
        <taxon>Araneae</taxon>
        <taxon>Araneomorphae</taxon>
        <taxon>Entelegynae</taxon>
        <taxon>Araneoidea</taxon>
        <taxon>Araneidae</taxon>
        <taxon>Argiope</taxon>
    </lineage>
</organism>
<sequence>MAALRKTCFPPLHPGIIKRTNTHTQEKIYSPLQGREKRFPPTGVRYKTLRRYERGEEAHFHEGLLGNRPGTATLPLPKQQLIFCIERQQQKPNQPKSGLLL</sequence>
<dbReference type="Proteomes" id="UP000807504">
    <property type="component" value="Unassembled WGS sequence"/>
</dbReference>
<name>A0A8T0EQD4_ARGBR</name>
<comment type="caution">
    <text evidence="1">The sequence shown here is derived from an EMBL/GenBank/DDBJ whole genome shotgun (WGS) entry which is preliminary data.</text>
</comment>
<gene>
    <name evidence="1" type="ORF">HNY73_014425</name>
</gene>
<reference evidence="1" key="2">
    <citation type="submission" date="2020-06" db="EMBL/GenBank/DDBJ databases">
        <authorList>
            <person name="Sheffer M."/>
        </authorList>
    </citation>
    <scope>NUCLEOTIDE SEQUENCE</scope>
</reference>
<proteinExistence type="predicted"/>
<dbReference type="EMBL" id="JABXBU010002072">
    <property type="protein sequence ID" value="KAF8777581.1"/>
    <property type="molecule type" value="Genomic_DNA"/>
</dbReference>
<protein>
    <submittedName>
        <fullName evidence="1">Uncharacterized protein</fullName>
    </submittedName>
</protein>
<accession>A0A8T0EQD4</accession>